<evidence type="ECO:0000256" key="1">
    <source>
        <dbReference type="SAM" id="Coils"/>
    </source>
</evidence>
<dbReference type="AlphaFoldDB" id="A0A9P7SSG6"/>
<gene>
    <name evidence="2" type="ORF">E4U56_000486</name>
</gene>
<accession>A0A9P7SSG6</accession>
<reference evidence="2" key="1">
    <citation type="journal article" date="2020" name="bioRxiv">
        <title>Whole genome comparisons of ergot fungi reveals the divergence and evolution of species within the genus Claviceps are the result of varying mechanisms driving genome evolution and host range expansion.</title>
        <authorList>
            <person name="Wyka S.A."/>
            <person name="Mondo S.J."/>
            <person name="Liu M."/>
            <person name="Dettman J."/>
            <person name="Nalam V."/>
            <person name="Broders K.D."/>
        </authorList>
    </citation>
    <scope>NUCLEOTIDE SEQUENCE</scope>
    <source>
        <strain evidence="2">CCC 1102</strain>
    </source>
</reference>
<protein>
    <submittedName>
        <fullName evidence="2">Uncharacterized protein</fullName>
    </submittedName>
</protein>
<organism evidence="2 3">
    <name type="scientific">Claviceps arundinis</name>
    <dbReference type="NCBI Taxonomy" id="1623583"/>
    <lineage>
        <taxon>Eukaryota</taxon>
        <taxon>Fungi</taxon>
        <taxon>Dikarya</taxon>
        <taxon>Ascomycota</taxon>
        <taxon>Pezizomycotina</taxon>
        <taxon>Sordariomycetes</taxon>
        <taxon>Hypocreomycetidae</taxon>
        <taxon>Hypocreales</taxon>
        <taxon>Clavicipitaceae</taxon>
        <taxon>Claviceps</taxon>
    </lineage>
</organism>
<dbReference type="OrthoDB" id="5393537at2759"/>
<evidence type="ECO:0000313" key="2">
    <source>
        <dbReference type="EMBL" id="KAG5977082.1"/>
    </source>
</evidence>
<evidence type="ECO:0000313" key="3">
    <source>
        <dbReference type="Proteomes" id="UP000784919"/>
    </source>
</evidence>
<proteinExistence type="predicted"/>
<keyword evidence="1" id="KW-0175">Coiled coil</keyword>
<comment type="caution">
    <text evidence="2">The sequence shown here is derived from an EMBL/GenBank/DDBJ whole genome shotgun (WGS) entry which is preliminary data.</text>
</comment>
<dbReference type="Proteomes" id="UP000784919">
    <property type="component" value="Unassembled WGS sequence"/>
</dbReference>
<dbReference type="EMBL" id="SRPS01000011">
    <property type="protein sequence ID" value="KAG5977082.1"/>
    <property type="molecule type" value="Genomic_DNA"/>
</dbReference>
<sequence length="377" mass="43132">MSSRSFRAIESRQIEIENELQRMIRSMDSLPNLICDKIMRLRTRSKKKLEDKTLEVDTLEARLQSLETQMQEERARSRDRVAGLTMSMQQLEDEKAKLREVILGNSVKQKISDDDIKQRFAGLRQQIQALANSPAYDLQQLYAVRCPARHLEVQWNLFSPADRVFYMRAVIYSIIHRNILSRDIFGLEESLPSREHHREMKLDDALGNFEGLLRENEVKETFISDWRLSTLKCIGTFRPASRDISAASSEIWNFLEAFARYGQDSSKLFADICQLCDNAFNLRLLTRQSDDRYQFEIPEVGVEYDPDKGSVEAYGVIGGSKESNIVAFSFCGALVKYTVNGDTEASFVLEPAQVVVQAKESKKSSYATNDHLTGSIL</sequence>
<name>A0A9P7SSG6_9HYPO</name>
<feature type="coiled-coil region" evidence="1">
    <location>
        <begin position="42"/>
        <end position="101"/>
    </location>
</feature>